<dbReference type="Pfam" id="PF00988">
    <property type="entry name" value="CPSase_sm_chain"/>
    <property type="match status" value="1"/>
</dbReference>
<comment type="caution">
    <text evidence="2">The sequence shown here is derived from an EMBL/GenBank/DDBJ whole genome shotgun (WGS) entry which is preliminary data.</text>
</comment>
<evidence type="ECO:0000313" key="2">
    <source>
        <dbReference type="EMBL" id="KAA1120840.1"/>
    </source>
</evidence>
<feature type="domain" description="Carbamoyl-phosphate synthase small subunit N-terminal" evidence="1">
    <location>
        <begin position="1"/>
        <end position="85"/>
    </location>
</feature>
<dbReference type="Gene3D" id="3.50.30.20">
    <property type="entry name" value="Carbamoyl-phosphate synthase small subunit, N-terminal domain"/>
    <property type="match status" value="1"/>
</dbReference>
<reference evidence="2 3" key="1">
    <citation type="submission" date="2019-05" db="EMBL/GenBank/DDBJ databases">
        <title>Emergence of the Ug99 lineage of the wheat stem rust pathogen through somatic hybridization.</title>
        <authorList>
            <person name="Li F."/>
            <person name="Upadhyaya N.M."/>
            <person name="Sperschneider J."/>
            <person name="Matny O."/>
            <person name="Nguyen-Phuc H."/>
            <person name="Mago R."/>
            <person name="Raley C."/>
            <person name="Miller M.E."/>
            <person name="Silverstein K.A.T."/>
            <person name="Henningsen E."/>
            <person name="Hirsch C.D."/>
            <person name="Visser B."/>
            <person name="Pretorius Z.A."/>
            <person name="Steffenson B.J."/>
            <person name="Schwessinger B."/>
            <person name="Dodds P.N."/>
            <person name="Figueroa M."/>
        </authorList>
    </citation>
    <scope>NUCLEOTIDE SEQUENCE [LARGE SCALE GENOMIC DNA]</scope>
    <source>
        <strain evidence="2 3">Ug99</strain>
    </source>
</reference>
<gene>
    <name evidence="2" type="ORF">PGTUg99_025498</name>
</gene>
<dbReference type="InterPro" id="IPR036480">
    <property type="entry name" value="CarbP_synth_ssu_N_sf"/>
</dbReference>
<protein>
    <recommendedName>
        <fullName evidence="1">Carbamoyl-phosphate synthase small subunit N-terminal domain-containing protein</fullName>
    </recommendedName>
</protein>
<organism evidence="2 3">
    <name type="scientific">Puccinia graminis f. sp. tritici</name>
    <dbReference type="NCBI Taxonomy" id="56615"/>
    <lineage>
        <taxon>Eukaryota</taxon>
        <taxon>Fungi</taxon>
        <taxon>Dikarya</taxon>
        <taxon>Basidiomycota</taxon>
        <taxon>Pucciniomycotina</taxon>
        <taxon>Pucciniomycetes</taxon>
        <taxon>Pucciniales</taxon>
        <taxon>Pucciniaceae</taxon>
        <taxon>Puccinia</taxon>
    </lineage>
</organism>
<proteinExistence type="predicted"/>
<dbReference type="InterPro" id="IPR002474">
    <property type="entry name" value="CarbamoylP_synth_ssu_N"/>
</dbReference>
<dbReference type="SUPFAM" id="SSF52021">
    <property type="entry name" value="Carbamoyl phosphate synthetase, small subunit N-terminal domain"/>
    <property type="match status" value="1"/>
</dbReference>
<dbReference type="EMBL" id="VDEP01000241">
    <property type="protein sequence ID" value="KAA1120840.1"/>
    <property type="molecule type" value="Genomic_DNA"/>
</dbReference>
<accession>A0A5B0R5Q6</accession>
<dbReference type="Proteomes" id="UP000325313">
    <property type="component" value="Unassembled WGS sequence"/>
</dbReference>
<dbReference type="SMART" id="SM01097">
    <property type="entry name" value="CPSase_sm_chain"/>
    <property type="match status" value="1"/>
</dbReference>
<evidence type="ECO:0000259" key="1">
    <source>
        <dbReference type="SMART" id="SM01097"/>
    </source>
</evidence>
<dbReference type="AlphaFoldDB" id="A0A5B0R5Q6"/>
<evidence type="ECO:0000313" key="3">
    <source>
        <dbReference type="Proteomes" id="UP000325313"/>
    </source>
</evidence>
<name>A0A5B0R5Q6_PUCGR</name>
<sequence>MVGYPESLTDPSYKGQILVLTYPMIGSYGVPKREDILLPTQFESSQIHVAALVVESYSGDGEDFSHHLAESPLGQWFQEHGIPAI</sequence>